<sequence length="307" mass="35070">MVIIFFLFILGISIGSFLDVIISRVYLDVSPKLSKDIISSRSACASCKYTLNFWDLIPLLSFLFLRGKCRYCGAKIPFRCFLMELFTGILFALYGIFVLKGFSPSALQNWMLILYSLIVISCLIIIFQVDLHKYIIPNPIIFSLIGLGLLLEPIWGLLNLKHQMIPLNHFLFDIYWLIKSLLTNFGIEMSLSYSQLPVISPFLNPIFSAFFLGLFFYLIVFLTRGKGMGMGDVKLAFFMGLFLGWPESILALYLAFVSGAIVSLIMVLIKKKKLKQKIPFGPFLLFGFFCTWFWNAEIISIFARIAH</sequence>
<organism evidence="10 11">
    <name type="scientific">candidate division CPR3 bacterium GW2011_GWF2_35_18</name>
    <dbReference type="NCBI Taxonomy" id="1618350"/>
    <lineage>
        <taxon>Bacteria</taxon>
        <taxon>Bacteria division CPR3</taxon>
    </lineage>
</organism>
<evidence type="ECO:0000256" key="2">
    <source>
        <dbReference type="ARBA" id="ARBA00005801"/>
    </source>
</evidence>
<dbReference type="PATRIC" id="fig|1618350.3.peg.380"/>
<dbReference type="InterPro" id="IPR010627">
    <property type="entry name" value="Prepilin_pept_A24_N"/>
</dbReference>
<keyword evidence="3" id="KW-1003">Cell membrane</keyword>
<feature type="transmembrane region" description="Helical" evidence="7">
    <location>
        <begin position="281"/>
        <end position="306"/>
    </location>
</feature>
<feature type="domain" description="Prepilin type IV endopeptidase peptidase" evidence="8">
    <location>
        <begin position="201"/>
        <end position="263"/>
    </location>
</feature>
<keyword evidence="5 7" id="KW-1133">Transmembrane helix</keyword>
<name>A0A0G0E3R0_UNCC3</name>
<dbReference type="Gene3D" id="1.20.120.1220">
    <property type="match status" value="1"/>
</dbReference>
<feature type="transmembrane region" description="Helical" evidence="7">
    <location>
        <begin position="170"/>
        <end position="187"/>
    </location>
</feature>
<feature type="transmembrane region" description="Helical" evidence="7">
    <location>
        <begin position="111"/>
        <end position="129"/>
    </location>
</feature>
<dbReference type="Pfam" id="PF06750">
    <property type="entry name" value="A24_N_bact"/>
    <property type="match status" value="1"/>
</dbReference>
<evidence type="ECO:0000256" key="4">
    <source>
        <dbReference type="ARBA" id="ARBA00022692"/>
    </source>
</evidence>
<dbReference type="STRING" id="1618350.UR67_C0002G0075"/>
<comment type="caution">
    <text evidence="10">The sequence shown here is derived from an EMBL/GenBank/DDBJ whole genome shotgun (WGS) entry which is preliminary data.</text>
</comment>
<evidence type="ECO:0000256" key="7">
    <source>
        <dbReference type="SAM" id="Phobius"/>
    </source>
</evidence>
<dbReference type="GO" id="GO:0006465">
    <property type="term" value="P:signal peptide processing"/>
    <property type="evidence" value="ECO:0007669"/>
    <property type="project" value="TreeGrafter"/>
</dbReference>
<dbReference type="InterPro" id="IPR050882">
    <property type="entry name" value="Prepilin_peptidase/N-MTase"/>
</dbReference>
<feature type="transmembrane region" description="Helical" evidence="7">
    <location>
        <begin position="135"/>
        <end position="158"/>
    </location>
</feature>
<dbReference type="GO" id="GO:0004190">
    <property type="term" value="F:aspartic-type endopeptidase activity"/>
    <property type="evidence" value="ECO:0007669"/>
    <property type="project" value="InterPro"/>
</dbReference>
<dbReference type="AlphaFoldDB" id="A0A0G0E3R0"/>
<dbReference type="EMBL" id="LBQB01000002">
    <property type="protein sequence ID" value="KKP69955.1"/>
    <property type="molecule type" value="Genomic_DNA"/>
</dbReference>
<feature type="transmembrane region" description="Helical" evidence="7">
    <location>
        <begin position="6"/>
        <end position="27"/>
    </location>
</feature>
<keyword evidence="4 7" id="KW-0812">Transmembrane</keyword>
<dbReference type="Pfam" id="PF01478">
    <property type="entry name" value="Peptidase_A24"/>
    <property type="match status" value="1"/>
</dbReference>
<feature type="domain" description="Prepilin peptidase A24 N-terminal" evidence="9">
    <location>
        <begin position="9"/>
        <end position="94"/>
    </location>
</feature>
<evidence type="ECO:0000259" key="9">
    <source>
        <dbReference type="Pfam" id="PF06750"/>
    </source>
</evidence>
<dbReference type="PANTHER" id="PTHR30487">
    <property type="entry name" value="TYPE 4 PREPILIN-LIKE PROTEINS LEADER PEPTIDE-PROCESSING ENZYME"/>
    <property type="match status" value="1"/>
</dbReference>
<evidence type="ECO:0000256" key="5">
    <source>
        <dbReference type="ARBA" id="ARBA00022989"/>
    </source>
</evidence>
<evidence type="ECO:0000313" key="10">
    <source>
        <dbReference type="EMBL" id="KKP69955.1"/>
    </source>
</evidence>
<comment type="similarity">
    <text evidence="2">Belongs to the peptidase A24 family.</text>
</comment>
<comment type="subcellular location">
    <subcellularLocation>
        <location evidence="1">Cell membrane</location>
        <topology evidence="1">Multi-pass membrane protein</topology>
    </subcellularLocation>
</comment>
<dbReference type="GO" id="GO:0005886">
    <property type="term" value="C:plasma membrane"/>
    <property type="evidence" value="ECO:0007669"/>
    <property type="project" value="UniProtKB-SubCell"/>
</dbReference>
<evidence type="ECO:0000256" key="1">
    <source>
        <dbReference type="ARBA" id="ARBA00004651"/>
    </source>
</evidence>
<proteinExistence type="inferred from homology"/>
<evidence type="ECO:0000256" key="3">
    <source>
        <dbReference type="ARBA" id="ARBA00022475"/>
    </source>
</evidence>
<evidence type="ECO:0000259" key="8">
    <source>
        <dbReference type="Pfam" id="PF01478"/>
    </source>
</evidence>
<dbReference type="PANTHER" id="PTHR30487:SF0">
    <property type="entry name" value="PREPILIN LEADER PEPTIDASE_N-METHYLTRANSFERASE-RELATED"/>
    <property type="match status" value="1"/>
</dbReference>
<evidence type="ECO:0000313" key="11">
    <source>
        <dbReference type="Proteomes" id="UP000034581"/>
    </source>
</evidence>
<dbReference type="Proteomes" id="UP000034581">
    <property type="component" value="Unassembled WGS sequence"/>
</dbReference>
<protein>
    <submittedName>
        <fullName evidence="10">Type 4 prepilin-like protein leader peptide-processing enzyme</fullName>
    </submittedName>
</protein>
<feature type="transmembrane region" description="Helical" evidence="7">
    <location>
        <begin position="199"/>
        <end position="220"/>
    </location>
</feature>
<gene>
    <name evidence="10" type="ORF">UR67_C0002G0075</name>
</gene>
<accession>A0A0G0E3R0</accession>
<feature type="transmembrane region" description="Helical" evidence="7">
    <location>
        <begin position="47"/>
        <end position="64"/>
    </location>
</feature>
<feature type="transmembrane region" description="Helical" evidence="7">
    <location>
        <begin position="76"/>
        <end position="99"/>
    </location>
</feature>
<feature type="transmembrane region" description="Helical" evidence="7">
    <location>
        <begin position="251"/>
        <end position="269"/>
    </location>
</feature>
<dbReference type="InterPro" id="IPR000045">
    <property type="entry name" value="Prepilin_IV_endopep_pep"/>
</dbReference>
<reference evidence="10 11" key="1">
    <citation type="journal article" date="2015" name="Nature">
        <title>rRNA introns, odd ribosomes, and small enigmatic genomes across a large radiation of phyla.</title>
        <authorList>
            <person name="Brown C.T."/>
            <person name="Hug L.A."/>
            <person name="Thomas B.C."/>
            <person name="Sharon I."/>
            <person name="Castelle C.J."/>
            <person name="Singh A."/>
            <person name="Wilkins M.J."/>
            <person name="Williams K.H."/>
            <person name="Banfield J.F."/>
        </authorList>
    </citation>
    <scope>NUCLEOTIDE SEQUENCE [LARGE SCALE GENOMIC DNA]</scope>
</reference>
<evidence type="ECO:0000256" key="6">
    <source>
        <dbReference type="ARBA" id="ARBA00023136"/>
    </source>
</evidence>
<keyword evidence="6 7" id="KW-0472">Membrane</keyword>